<feature type="compositionally biased region" description="Low complexity" evidence="10">
    <location>
        <begin position="55"/>
        <end position="90"/>
    </location>
</feature>
<dbReference type="HAMAP" id="MF_00236">
    <property type="entry name" value="TatA_E"/>
    <property type="match status" value="1"/>
</dbReference>
<comment type="function">
    <text evidence="9">Part of the twin-arginine translocation (Tat) system that transports large folded proteins containing a characteristic twin-arginine motif in their signal peptide across membranes. TatA could form the protein-conducting channel of the Tat system.</text>
</comment>
<evidence type="ECO:0000313" key="11">
    <source>
        <dbReference type="EMBL" id="MBB5980508.1"/>
    </source>
</evidence>
<dbReference type="PANTHER" id="PTHR42982">
    <property type="entry name" value="SEC-INDEPENDENT PROTEIN TRANSLOCASE PROTEIN TATA"/>
    <property type="match status" value="1"/>
</dbReference>
<dbReference type="GO" id="GO:0043953">
    <property type="term" value="P:protein transport by the Tat complex"/>
    <property type="evidence" value="ECO:0007669"/>
    <property type="project" value="UniProtKB-UniRule"/>
</dbReference>
<dbReference type="RefSeq" id="WP_184836300.1">
    <property type="nucleotide sequence ID" value="NZ_BAAAVN010000003.1"/>
</dbReference>
<name>A0A841DZ57_9ACTN</name>
<feature type="transmembrane region" description="Helical" evidence="9">
    <location>
        <begin position="13"/>
        <end position="30"/>
    </location>
</feature>
<evidence type="ECO:0000256" key="3">
    <source>
        <dbReference type="ARBA" id="ARBA00022475"/>
    </source>
</evidence>
<comment type="subcellular location">
    <subcellularLocation>
        <location evidence="1 9">Cell membrane</location>
        <topology evidence="1 9">Single-pass membrane protein</topology>
    </subcellularLocation>
</comment>
<dbReference type="GO" id="GO:0033281">
    <property type="term" value="C:TAT protein transport complex"/>
    <property type="evidence" value="ECO:0007669"/>
    <property type="project" value="UniProtKB-UniRule"/>
</dbReference>
<protein>
    <recommendedName>
        <fullName evidence="9">Sec-independent protein translocase protein TatA</fullName>
    </recommendedName>
</protein>
<evidence type="ECO:0000256" key="10">
    <source>
        <dbReference type="SAM" id="MobiDB-lite"/>
    </source>
</evidence>
<dbReference type="InterPro" id="IPR006312">
    <property type="entry name" value="TatA/E"/>
</dbReference>
<reference evidence="11 12" key="1">
    <citation type="submission" date="2020-08" db="EMBL/GenBank/DDBJ databases">
        <title>Sequencing the genomes of 1000 actinobacteria strains.</title>
        <authorList>
            <person name="Klenk H.-P."/>
        </authorList>
    </citation>
    <scope>NUCLEOTIDE SEQUENCE [LARGE SCALE GENOMIC DNA]</scope>
    <source>
        <strain evidence="11 12">DSM 17294</strain>
    </source>
</reference>
<evidence type="ECO:0000256" key="2">
    <source>
        <dbReference type="ARBA" id="ARBA00022448"/>
    </source>
</evidence>
<evidence type="ECO:0000313" key="12">
    <source>
        <dbReference type="Proteomes" id="UP000558997"/>
    </source>
</evidence>
<keyword evidence="6 9" id="KW-1133">Transmembrane helix</keyword>
<keyword evidence="7 9" id="KW-0811">Translocation</keyword>
<keyword evidence="12" id="KW-1185">Reference proteome</keyword>
<dbReference type="EMBL" id="JACHNF010000001">
    <property type="protein sequence ID" value="MBB5980508.1"/>
    <property type="molecule type" value="Genomic_DNA"/>
</dbReference>
<proteinExistence type="inferred from homology"/>
<evidence type="ECO:0000256" key="5">
    <source>
        <dbReference type="ARBA" id="ARBA00022927"/>
    </source>
</evidence>
<evidence type="ECO:0000256" key="1">
    <source>
        <dbReference type="ARBA" id="ARBA00004162"/>
    </source>
</evidence>
<feature type="region of interest" description="Disordered" evidence="10">
    <location>
        <begin position="43"/>
        <end position="135"/>
    </location>
</feature>
<evidence type="ECO:0000256" key="6">
    <source>
        <dbReference type="ARBA" id="ARBA00022989"/>
    </source>
</evidence>
<dbReference type="AlphaFoldDB" id="A0A841DZ57"/>
<accession>A0A841DZ57</accession>
<gene>
    <name evidence="9" type="primary">tatA</name>
    <name evidence="11" type="ORF">HDA44_003849</name>
</gene>
<keyword evidence="3 9" id="KW-1003">Cell membrane</keyword>
<dbReference type="GO" id="GO:0008320">
    <property type="term" value="F:protein transmembrane transporter activity"/>
    <property type="evidence" value="ECO:0007669"/>
    <property type="project" value="UniProtKB-UniRule"/>
</dbReference>
<comment type="similarity">
    <text evidence="9">Belongs to the TatA/E family.</text>
</comment>
<feature type="compositionally biased region" description="Low complexity" evidence="10">
    <location>
        <begin position="98"/>
        <end position="114"/>
    </location>
</feature>
<dbReference type="NCBIfam" id="TIGR01411">
    <property type="entry name" value="tatAE"/>
    <property type="match status" value="1"/>
</dbReference>
<dbReference type="PANTHER" id="PTHR42982:SF1">
    <property type="entry name" value="SEC-INDEPENDENT PROTEIN TRANSLOCASE PROTEIN TATA"/>
    <property type="match status" value="1"/>
</dbReference>
<evidence type="ECO:0000256" key="7">
    <source>
        <dbReference type="ARBA" id="ARBA00023010"/>
    </source>
</evidence>
<evidence type="ECO:0000256" key="8">
    <source>
        <dbReference type="ARBA" id="ARBA00023136"/>
    </source>
</evidence>
<organism evidence="11 12">
    <name type="scientific">Kribbella solani</name>
    <dbReference type="NCBI Taxonomy" id="236067"/>
    <lineage>
        <taxon>Bacteria</taxon>
        <taxon>Bacillati</taxon>
        <taxon>Actinomycetota</taxon>
        <taxon>Actinomycetes</taxon>
        <taxon>Propionibacteriales</taxon>
        <taxon>Kribbellaceae</taxon>
        <taxon>Kribbella</taxon>
    </lineage>
</organism>
<comment type="caution">
    <text evidence="11">The sequence shown here is derived from an EMBL/GenBank/DDBJ whole genome shotgun (WGS) entry which is preliminary data.</text>
</comment>
<dbReference type="Pfam" id="PF02416">
    <property type="entry name" value="TatA_B_E"/>
    <property type="match status" value="1"/>
</dbReference>
<keyword evidence="8 9" id="KW-0472">Membrane</keyword>
<keyword evidence="4 9" id="KW-0812">Transmembrane</keyword>
<dbReference type="Proteomes" id="UP000558997">
    <property type="component" value="Unassembled WGS sequence"/>
</dbReference>
<keyword evidence="2 9" id="KW-0813">Transport</keyword>
<evidence type="ECO:0000256" key="9">
    <source>
        <dbReference type="HAMAP-Rule" id="MF_00236"/>
    </source>
</evidence>
<keyword evidence="5 9" id="KW-0653">Protein transport</keyword>
<evidence type="ECO:0000256" key="4">
    <source>
        <dbReference type="ARBA" id="ARBA00022692"/>
    </source>
</evidence>
<comment type="subunit">
    <text evidence="9">The Tat system comprises two distinct complexes: a TatABC complex, containing multiple copies of TatA, TatB and TatC subunits, and a separate TatA complex, containing only TatA subunits. Substrates initially bind to the TatABC complex, which probably triggers association of the separate TatA complex to form the active translocon.</text>
</comment>
<sequence>MVVQLALPEGGEWIVILVIVILLFGAKKLPELTKNAARAMKEFEKARNGDDDEQPAQVTAQTQPMQAAQPQSQPQSKPQSQPVQQSVQPRPVQPQPVQPQSVQPQAPVQDRPVQSAPPAPPVQSGAEPPEASTPR</sequence>
<dbReference type="Gene3D" id="1.20.5.3310">
    <property type="match status" value="1"/>
</dbReference>
<dbReference type="InterPro" id="IPR003369">
    <property type="entry name" value="TatA/B/E"/>
</dbReference>